<name>A0A9W9CSR6_9PEZI</name>
<feature type="transmembrane region" description="Helical" evidence="1">
    <location>
        <begin position="126"/>
        <end position="148"/>
    </location>
</feature>
<dbReference type="Pfam" id="PF24803">
    <property type="entry name" value="DUF7704"/>
    <property type="match status" value="1"/>
</dbReference>
<evidence type="ECO:0000259" key="2">
    <source>
        <dbReference type="Pfam" id="PF24803"/>
    </source>
</evidence>
<dbReference type="OrthoDB" id="3587182at2759"/>
<keyword evidence="1" id="KW-0472">Membrane</keyword>
<comment type="caution">
    <text evidence="3">The sequence shown here is derived from an EMBL/GenBank/DDBJ whole genome shotgun (WGS) entry which is preliminary data.</text>
</comment>
<feature type="transmembrane region" description="Helical" evidence="1">
    <location>
        <begin position="57"/>
        <end position="78"/>
    </location>
</feature>
<dbReference type="Proteomes" id="UP001140453">
    <property type="component" value="Unassembled WGS sequence"/>
</dbReference>
<protein>
    <recommendedName>
        <fullName evidence="2">DUF7704 domain-containing protein</fullName>
    </recommendedName>
</protein>
<keyword evidence="1" id="KW-1133">Transmembrane helix</keyword>
<reference evidence="3" key="1">
    <citation type="submission" date="2022-10" db="EMBL/GenBank/DDBJ databases">
        <title>Tapping the CABI collections for fungal endophytes: first genome assemblies for Collariella, Neodidymelliopsis, Ascochyta clinopodiicola, Didymella pomorum, Didymosphaeria variabile, Neocosmospora piperis and Neocucurbitaria cava.</title>
        <authorList>
            <person name="Hill R."/>
        </authorList>
    </citation>
    <scope>NUCLEOTIDE SEQUENCE</scope>
    <source>
        <strain evidence="3">IMI 355082</strain>
    </source>
</reference>
<gene>
    <name evidence="3" type="ORF">N0V93_009878</name>
</gene>
<dbReference type="AlphaFoldDB" id="A0A9W9CSR6"/>
<dbReference type="PANTHER" id="PTHR37019:SF1">
    <property type="entry name" value="EXPERA DOMAIN-CONTAINING PROTEIN"/>
    <property type="match status" value="1"/>
</dbReference>
<evidence type="ECO:0000313" key="3">
    <source>
        <dbReference type="EMBL" id="KAJ4385450.1"/>
    </source>
</evidence>
<dbReference type="PANTHER" id="PTHR37019">
    <property type="entry name" value="CHROMOSOME 1, WHOLE GENOME SHOTGUN SEQUENCE"/>
    <property type="match status" value="1"/>
</dbReference>
<feature type="domain" description="DUF7704" evidence="2">
    <location>
        <begin position="9"/>
        <end position="146"/>
    </location>
</feature>
<evidence type="ECO:0000313" key="4">
    <source>
        <dbReference type="Proteomes" id="UP001140453"/>
    </source>
</evidence>
<feature type="transmembrane region" description="Helical" evidence="1">
    <location>
        <begin position="12"/>
        <end position="37"/>
    </location>
</feature>
<sequence length="167" mass="18453">MSTTPSAKATLPFIYRLIILTIEPAFAVMGSMLVLSNPAMYAGSVTRHSVTFTPDTTFLYTGLGGAWLYFAFVEAVVLRLIDDLFLWRVLCFGMLFSDFLFLHSMAQAVGGWAIYSDLTGWTAEDWAGMAGTAPMVLTRIFIVLGIGFRRDKSLQGSKRKGSRCQLL</sequence>
<dbReference type="EMBL" id="JAPEVB010000007">
    <property type="protein sequence ID" value="KAJ4385450.1"/>
    <property type="molecule type" value="Genomic_DNA"/>
</dbReference>
<feature type="transmembrane region" description="Helical" evidence="1">
    <location>
        <begin position="85"/>
        <end position="106"/>
    </location>
</feature>
<proteinExistence type="predicted"/>
<dbReference type="InterPro" id="IPR056121">
    <property type="entry name" value="DUF7704"/>
</dbReference>
<keyword evidence="4" id="KW-1185">Reference proteome</keyword>
<evidence type="ECO:0000256" key="1">
    <source>
        <dbReference type="SAM" id="Phobius"/>
    </source>
</evidence>
<keyword evidence="1" id="KW-0812">Transmembrane</keyword>
<accession>A0A9W9CSR6</accession>
<organism evidence="3 4">
    <name type="scientific">Gnomoniopsis smithogilvyi</name>
    <dbReference type="NCBI Taxonomy" id="1191159"/>
    <lineage>
        <taxon>Eukaryota</taxon>
        <taxon>Fungi</taxon>
        <taxon>Dikarya</taxon>
        <taxon>Ascomycota</taxon>
        <taxon>Pezizomycotina</taxon>
        <taxon>Sordariomycetes</taxon>
        <taxon>Sordariomycetidae</taxon>
        <taxon>Diaporthales</taxon>
        <taxon>Gnomoniaceae</taxon>
        <taxon>Gnomoniopsis</taxon>
    </lineage>
</organism>